<feature type="domain" description="GP-PDE" evidence="1">
    <location>
        <begin position="24"/>
        <end position="265"/>
    </location>
</feature>
<proteinExistence type="predicted"/>
<dbReference type="Pfam" id="PF03009">
    <property type="entry name" value="GDPD"/>
    <property type="match status" value="1"/>
</dbReference>
<gene>
    <name evidence="2" type="ORF">CROQUDRAFT_654934</name>
</gene>
<dbReference type="CDD" id="cd08570">
    <property type="entry name" value="GDPD_YPL206cp_fungi"/>
    <property type="match status" value="1"/>
</dbReference>
<dbReference type="GO" id="GO:0008081">
    <property type="term" value="F:phosphoric diester hydrolase activity"/>
    <property type="evidence" value="ECO:0007669"/>
    <property type="project" value="InterPro"/>
</dbReference>
<dbReference type="SUPFAM" id="SSF51695">
    <property type="entry name" value="PLC-like phosphodiesterases"/>
    <property type="match status" value="1"/>
</dbReference>
<evidence type="ECO:0000313" key="2">
    <source>
        <dbReference type="EMBL" id="KAG0148430.1"/>
    </source>
</evidence>
<keyword evidence="3" id="KW-1185">Reference proteome</keyword>
<dbReference type="Gene3D" id="3.20.20.190">
    <property type="entry name" value="Phosphatidylinositol (PI) phosphodiesterase"/>
    <property type="match status" value="1"/>
</dbReference>
<protein>
    <recommendedName>
        <fullName evidence="1">GP-PDE domain-containing protein</fullName>
    </recommendedName>
</protein>
<dbReference type="OrthoDB" id="1058301at2759"/>
<sequence length="318" mass="36127">MSSVPSNHTREKILPGISVNEQLPACWGHRGASAAFPENTLSSFEAAIRDGAEGIESDVHVSADDVVCMFHDPSLERTTDGKGTISSQNYKDGIERVRTLKEPFQKIPTFEETIELLMLPSNRHVVLNIDCKPQNDPERLFQLMKELIERQPNFATDLCPRLVLGLWHPKFIKPSIDILPSLRKAHIGMSPSVATKYFWDHCDGFSMKFSCLVNKEGVEFRRRCKEEGKALLVWTVNDRSEMIEAAKWKVDAILTDKTLFYLELRQQMKENWKAVSSETTGLFPYSSIYYSGLYSWFSETWASYHLTRSAGPFPALAA</sequence>
<comment type="caution">
    <text evidence="2">The sequence shown here is derived from an EMBL/GenBank/DDBJ whole genome shotgun (WGS) entry which is preliminary data.</text>
</comment>
<name>A0A9P6NRW5_9BASI</name>
<dbReference type="GO" id="GO:0006629">
    <property type="term" value="P:lipid metabolic process"/>
    <property type="evidence" value="ECO:0007669"/>
    <property type="project" value="InterPro"/>
</dbReference>
<dbReference type="PROSITE" id="PS51704">
    <property type="entry name" value="GP_PDE"/>
    <property type="match status" value="1"/>
</dbReference>
<accession>A0A9P6NRW5</accession>
<reference evidence="2" key="1">
    <citation type="submission" date="2013-11" db="EMBL/GenBank/DDBJ databases">
        <title>Genome sequence of the fusiform rust pathogen reveals effectors for host alternation and coevolution with pine.</title>
        <authorList>
            <consortium name="DOE Joint Genome Institute"/>
            <person name="Smith K."/>
            <person name="Pendleton A."/>
            <person name="Kubisiak T."/>
            <person name="Anderson C."/>
            <person name="Salamov A."/>
            <person name="Aerts A."/>
            <person name="Riley R."/>
            <person name="Clum A."/>
            <person name="Lindquist E."/>
            <person name="Ence D."/>
            <person name="Campbell M."/>
            <person name="Kronenberg Z."/>
            <person name="Feau N."/>
            <person name="Dhillon B."/>
            <person name="Hamelin R."/>
            <person name="Burleigh J."/>
            <person name="Smith J."/>
            <person name="Yandell M."/>
            <person name="Nelson C."/>
            <person name="Grigoriev I."/>
            <person name="Davis J."/>
        </authorList>
    </citation>
    <scope>NUCLEOTIDE SEQUENCE</scope>
    <source>
        <strain evidence="2">G11</strain>
    </source>
</reference>
<organism evidence="2 3">
    <name type="scientific">Cronartium quercuum f. sp. fusiforme G11</name>
    <dbReference type="NCBI Taxonomy" id="708437"/>
    <lineage>
        <taxon>Eukaryota</taxon>
        <taxon>Fungi</taxon>
        <taxon>Dikarya</taxon>
        <taxon>Basidiomycota</taxon>
        <taxon>Pucciniomycotina</taxon>
        <taxon>Pucciniomycetes</taxon>
        <taxon>Pucciniales</taxon>
        <taxon>Coleosporiaceae</taxon>
        <taxon>Cronartium</taxon>
    </lineage>
</organism>
<evidence type="ECO:0000313" key="3">
    <source>
        <dbReference type="Proteomes" id="UP000886653"/>
    </source>
</evidence>
<dbReference type="EMBL" id="MU167237">
    <property type="protein sequence ID" value="KAG0148430.1"/>
    <property type="molecule type" value="Genomic_DNA"/>
</dbReference>
<dbReference type="PANTHER" id="PTHR43805">
    <property type="entry name" value="GLYCEROPHOSPHORYL DIESTER PHOSPHODIESTERASE"/>
    <property type="match status" value="1"/>
</dbReference>
<dbReference type="InterPro" id="IPR030395">
    <property type="entry name" value="GP_PDE_dom"/>
</dbReference>
<dbReference type="PANTHER" id="PTHR43805:SF1">
    <property type="entry name" value="GP-PDE DOMAIN-CONTAINING PROTEIN"/>
    <property type="match status" value="1"/>
</dbReference>
<evidence type="ECO:0000259" key="1">
    <source>
        <dbReference type="PROSITE" id="PS51704"/>
    </source>
</evidence>
<dbReference type="AlphaFoldDB" id="A0A9P6NRW5"/>
<dbReference type="InterPro" id="IPR017946">
    <property type="entry name" value="PLC-like_Pdiesterase_TIM-brl"/>
</dbReference>
<dbReference type="Proteomes" id="UP000886653">
    <property type="component" value="Unassembled WGS sequence"/>
</dbReference>